<keyword evidence="2" id="KW-1185">Reference proteome</keyword>
<dbReference type="eggNOG" id="COG3613">
    <property type="taxonomic scope" value="Bacteria"/>
</dbReference>
<protein>
    <recommendedName>
        <fullName evidence="3">Nucleoside 2-deoxyribosyltransferase</fullName>
    </recommendedName>
</protein>
<dbReference type="SUPFAM" id="SSF52309">
    <property type="entry name" value="N-(deoxy)ribosyltransferase-like"/>
    <property type="match status" value="1"/>
</dbReference>
<evidence type="ECO:0008006" key="3">
    <source>
        <dbReference type="Google" id="ProtNLM"/>
    </source>
</evidence>
<dbReference type="Gene3D" id="3.40.50.450">
    <property type="match status" value="1"/>
</dbReference>
<evidence type="ECO:0000313" key="2">
    <source>
        <dbReference type="Proteomes" id="UP000015524"/>
    </source>
</evidence>
<organism evidence="1 2">
    <name type="scientific">Sphingobium baderi LL03</name>
    <dbReference type="NCBI Taxonomy" id="1114964"/>
    <lineage>
        <taxon>Bacteria</taxon>
        <taxon>Pseudomonadati</taxon>
        <taxon>Pseudomonadota</taxon>
        <taxon>Alphaproteobacteria</taxon>
        <taxon>Sphingomonadales</taxon>
        <taxon>Sphingomonadaceae</taxon>
        <taxon>Sphingobium</taxon>
    </lineage>
</organism>
<evidence type="ECO:0000313" key="1">
    <source>
        <dbReference type="EMBL" id="EQB01429.1"/>
    </source>
</evidence>
<name>T0HVA3_9SPHN</name>
<comment type="caution">
    <text evidence="1">The sequence shown here is derived from an EMBL/GenBank/DDBJ whole genome shotgun (WGS) entry which is preliminary data.</text>
</comment>
<dbReference type="Proteomes" id="UP000015524">
    <property type="component" value="Unassembled WGS sequence"/>
</dbReference>
<dbReference type="EMBL" id="ATIB01000060">
    <property type="protein sequence ID" value="EQB01429.1"/>
    <property type="molecule type" value="Genomic_DNA"/>
</dbReference>
<dbReference type="PATRIC" id="fig|1114964.3.peg.2185"/>
<gene>
    <name evidence="1" type="ORF">L485_11185</name>
</gene>
<sequence>MGVGQLPVKPFAFVLMPFDSAFDDIYKLGIQAVANECDVIAERVDEQNFSETILERIYRQIETADFVIADMTGRNPNVFYEVGYAHARGKLCTLLTQSVDDIPFDLRHHRHIEYGSSIQTLKSKLKSEMNWLKAEREKQTTSAFTIEIRNHDGELEKDNYSAHVVVEFVFNISNKTEKNLLILKLFTYIRGQIGSSLNRAKTAPHQIQKAKSQNIFILLNRLFPDCRPVHGHKLS</sequence>
<accession>T0HVA3</accession>
<dbReference type="AlphaFoldDB" id="T0HVA3"/>
<proteinExistence type="predicted"/>
<reference evidence="1 2" key="1">
    <citation type="journal article" date="2013" name="Genome Announc.">
        <title>Draft Genome Sequence of a Hexachlorocyclohexane-Degrading Bacterium, Sphingobium baderi Strain LL03T.</title>
        <authorList>
            <person name="Kaur J."/>
            <person name="Verma H."/>
            <person name="Tripathi C."/>
            <person name="Khurana J.P."/>
            <person name="Lal R."/>
        </authorList>
    </citation>
    <scope>NUCLEOTIDE SEQUENCE [LARGE SCALE GENOMIC DNA]</scope>
    <source>
        <strain evidence="1 2">LL03</strain>
    </source>
</reference>